<evidence type="ECO:0000256" key="2">
    <source>
        <dbReference type="ARBA" id="ARBA00004496"/>
    </source>
</evidence>
<dbReference type="PROSITE" id="PS50010">
    <property type="entry name" value="DH_2"/>
    <property type="match status" value="1"/>
</dbReference>
<dbReference type="GO" id="GO:0016020">
    <property type="term" value="C:membrane"/>
    <property type="evidence" value="ECO:0007669"/>
    <property type="project" value="UniProtKB-SubCell"/>
</dbReference>
<feature type="region of interest" description="Disordered" evidence="10">
    <location>
        <begin position="294"/>
        <end position="415"/>
    </location>
</feature>
<dbReference type="FunFam" id="2.30.29.30:FF:000072">
    <property type="entry name" value="Rho guanine nucleotide exchange factor 1"/>
    <property type="match status" value="1"/>
</dbReference>
<evidence type="ECO:0000256" key="7">
    <source>
        <dbReference type="ARBA" id="ARBA00023054"/>
    </source>
</evidence>
<dbReference type="GO" id="GO:0005096">
    <property type="term" value="F:GTPase activator activity"/>
    <property type="evidence" value="ECO:0007669"/>
    <property type="project" value="UniProtKB-KW"/>
</dbReference>
<dbReference type="CDD" id="cd00160">
    <property type="entry name" value="RhoGEF"/>
    <property type="match status" value="1"/>
</dbReference>
<reference evidence="13" key="1">
    <citation type="submission" date="2025-08" db="UniProtKB">
        <authorList>
            <consortium name="Ensembl"/>
        </authorList>
    </citation>
    <scope>IDENTIFICATION</scope>
</reference>
<proteinExistence type="predicted"/>
<dbReference type="InterPro" id="IPR015212">
    <property type="entry name" value="RGS-like_dom"/>
</dbReference>
<dbReference type="Proteomes" id="UP000694540">
    <property type="component" value="Unplaced"/>
</dbReference>
<name>A0A8C3WFC1_9CETA</name>
<dbReference type="PROSITE" id="PS50003">
    <property type="entry name" value="PH_DOMAIN"/>
    <property type="match status" value="1"/>
</dbReference>
<evidence type="ECO:0000313" key="13">
    <source>
        <dbReference type="Ensembl" id="ENSCWAP00000013582.1"/>
    </source>
</evidence>
<dbReference type="SMART" id="SM00325">
    <property type="entry name" value="RhoGEF"/>
    <property type="match status" value="1"/>
</dbReference>
<feature type="compositionally biased region" description="Low complexity" evidence="10">
    <location>
        <begin position="789"/>
        <end position="802"/>
    </location>
</feature>
<keyword evidence="3" id="KW-0343">GTPase activation</keyword>
<dbReference type="GO" id="GO:0005737">
    <property type="term" value="C:cytoplasm"/>
    <property type="evidence" value="ECO:0007669"/>
    <property type="project" value="UniProtKB-SubCell"/>
</dbReference>
<dbReference type="InterPro" id="IPR036305">
    <property type="entry name" value="RGS_sf"/>
</dbReference>
<evidence type="ECO:0000256" key="5">
    <source>
        <dbReference type="ARBA" id="ARBA00022553"/>
    </source>
</evidence>
<dbReference type="Pfam" id="PF09128">
    <property type="entry name" value="RGS-like"/>
    <property type="match status" value="1"/>
</dbReference>
<dbReference type="SMART" id="SM00233">
    <property type="entry name" value="PH"/>
    <property type="match status" value="1"/>
</dbReference>
<dbReference type="InterPro" id="IPR041020">
    <property type="entry name" value="PH_16"/>
</dbReference>
<dbReference type="FunFam" id="1.20.900.10:FF:000006">
    <property type="entry name" value="Rho guanine nucleotide exchange factor (GEF) 11"/>
    <property type="match status" value="1"/>
</dbReference>
<dbReference type="Gene3D" id="1.10.167.10">
    <property type="entry name" value="Regulator of G-protein Signalling 4, domain 2"/>
    <property type="match status" value="1"/>
</dbReference>
<dbReference type="InterPro" id="IPR011993">
    <property type="entry name" value="PH-like_dom_sf"/>
</dbReference>
<dbReference type="InterPro" id="IPR000219">
    <property type="entry name" value="DH_dom"/>
</dbReference>
<dbReference type="GO" id="GO:0007186">
    <property type="term" value="P:G protein-coupled receptor signaling pathway"/>
    <property type="evidence" value="ECO:0007669"/>
    <property type="project" value="TreeGrafter"/>
</dbReference>
<dbReference type="SUPFAM" id="SSF48065">
    <property type="entry name" value="DBL homology domain (DH-domain)"/>
    <property type="match status" value="1"/>
</dbReference>
<feature type="compositionally biased region" description="Pro residues" evidence="10">
    <location>
        <begin position="360"/>
        <end position="376"/>
    </location>
</feature>
<feature type="region of interest" description="Disordered" evidence="10">
    <location>
        <begin position="247"/>
        <end position="277"/>
    </location>
</feature>
<dbReference type="FunFam" id="1.10.167.10:FF:000012">
    <property type="entry name" value="Rho guanine nucleotide exchange factor 1"/>
    <property type="match status" value="1"/>
</dbReference>
<dbReference type="InterPro" id="IPR001849">
    <property type="entry name" value="PH_domain"/>
</dbReference>
<dbReference type="Gene3D" id="1.20.900.10">
    <property type="entry name" value="Dbl homology (DH) domain"/>
    <property type="match status" value="1"/>
</dbReference>
<feature type="compositionally biased region" description="Acidic residues" evidence="10">
    <location>
        <begin position="378"/>
        <end position="394"/>
    </location>
</feature>
<evidence type="ECO:0000256" key="10">
    <source>
        <dbReference type="SAM" id="MobiDB-lite"/>
    </source>
</evidence>
<dbReference type="PANTHER" id="PTHR45872:SF4">
    <property type="entry name" value="RHO GUANINE NUCLEOTIDE EXCHANGE FACTOR 1"/>
    <property type="match status" value="1"/>
</dbReference>
<dbReference type="Ensembl" id="ENSCWAT00000014751.1">
    <property type="protein sequence ID" value="ENSCWAP00000013582.1"/>
    <property type="gene ID" value="ENSCWAG00000010430.1"/>
</dbReference>
<dbReference type="GO" id="GO:0005085">
    <property type="term" value="F:guanyl-nucleotide exchange factor activity"/>
    <property type="evidence" value="ECO:0007669"/>
    <property type="project" value="UniProtKB-KW"/>
</dbReference>
<dbReference type="InterPro" id="IPR035899">
    <property type="entry name" value="DBL_dom_sf"/>
</dbReference>
<dbReference type="SUPFAM" id="SSF48097">
    <property type="entry name" value="Regulator of G-protein signaling, RGS"/>
    <property type="match status" value="1"/>
</dbReference>
<keyword evidence="6" id="KW-0344">Guanine-nucleotide releasing factor</keyword>
<dbReference type="InterPro" id="IPR044926">
    <property type="entry name" value="RGS_subdomain_2"/>
</dbReference>
<feature type="region of interest" description="Disordered" evidence="10">
    <location>
        <begin position="1"/>
        <end position="34"/>
    </location>
</feature>
<keyword evidence="7" id="KW-0175">Coiled coil</keyword>
<dbReference type="AlphaFoldDB" id="A0A8C3WFC1"/>
<evidence type="ECO:0000256" key="4">
    <source>
        <dbReference type="ARBA" id="ARBA00022490"/>
    </source>
</evidence>
<dbReference type="Pfam" id="PF00621">
    <property type="entry name" value="RhoGEF"/>
    <property type="match status" value="1"/>
</dbReference>
<dbReference type="GO" id="GO:0001664">
    <property type="term" value="F:G protein-coupled receptor binding"/>
    <property type="evidence" value="ECO:0007669"/>
    <property type="project" value="TreeGrafter"/>
</dbReference>
<accession>A0A8C3WFC1</accession>
<evidence type="ECO:0000256" key="1">
    <source>
        <dbReference type="ARBA" id="ARBA00004370"/>
    </source>
</evidence>
<dbReference type="Pfam" id="PF17838">
    <property type="entry name" value="PH_16"/>
    <property type="match status" value="1"/>
</dbReference>
<evidence type="ECO:0000256" key="8">
    <source>
        <dbReference type="ARBA" id="ARBA00023136"/>
    </source>
</evidence>
<dbReference type="GeneTree" id="ENSGT00940000161180"/>
<gene>
    <name evidence="13" type="primary">ARHGEF1</name>
</gene>
<dbReference type="PANTHER" id="PTHR45872">
    <property type="entry name" value="RHO GUANINE NUCLEOTIDE EXCHANGE FACTOR 2, ISOFORM D"/>
    <property type="match status" value="1"/>
</dbReference>
<sequence length="925" mass="103980">ASPPTWSSPAEPMEAEDVARGAAPGPPRPGLVPVSIIGAEDEDFENELKTNPEEQNNQFQSLEQVKRRPAHLMALLQHVAMQFEPGPLLCCLHADMLGSLGPKEAKKAFIDFYHSFLDKTAVLRVQVPSAVAFELDRTRPELLSEDIQRQFVQEVVQSQQAVVSRQLEDFRSKKLMGMTPWEQELTQLGAWVARDRASFEARERHLAERQLTHLEEMQHTISADEEKSAAVVNAISLYMRHLGVRTKSGDKKSGRNFFRKKVIGNRRSDEPTKAKKGLSSFLDAARWNRAEPQAPDFRHLKVETDAEKPVLTERKGGPGVPSRDRNVGAPGQDTPGVSLHPLPGDSPDREPGVDALPELGDPPPQGPASLEPPAPPESTEEGADTESPEPGDEGEPGRSGLELEPEEPPGWRELVPLGTLHSLPKSQVKRQEVISELLVTEAAHVRMLRVLHDLFYQPMAEGGFFLLEELQNIFPSLEELIEVHSLFLDRLMKRRQDSGYLIEEIGDVLLAQFDGPEGSWFQKISSRFCSRQSFALEQLKAKQRKEPRFCAFVQEAESQPRCRRLQLKDMIPTEMQRLTKYPLLLQSVGQNTEEPAEREKVEQAAECCREILHHVNQAVRDMEDLLRLKDYQRRLDLSLLRQSSDPMLSEFKNLDITRKKLVHEGPLTWRVTKDKAVEVHVLLLDDLLLLLQRQDDRLLLKSHSRTLTPTPDGKTMLRPVLRLTSAMTREVATDHKAFYVIFTWDQEAHIYELVAQTVSERKNWCALITETAGSLKVPAPTSRPKHRPSPSSSREPLLSSSENGNGGREMPPADGRMERIFTALLPFCRPGPEGQLATKALQKVLFLKQLLFPLDEDSRTGPPLEGDGVPGGGPLSPAQTQEIREELLSLEETIKHLEEVEEEFCRLRLLLSQLGENTVPQPGCT</sequence>
<reference evidence="13" key="2">
    <citation type="submission" date="2025-09" db="UniProtKB">
        <authorList>
            <consortium name="Ensembl"/>
        </authorList>
    </citation>
    <scope>IDENTIFICATION</scope>
</reference>
<feature type="region of interest" description="Disordered" evidence="10">
    <location>
        <begin position="776"/>
        <end position="814"/>
    </location>
</feature>
<comment type="subcellular location">
    <subcellularLocation>
        <location evidence="2">Cytoplasm</location>
    </subcellularLocation>
    <subcellularLocation>
        <location evidence="1">Membrane</location>
    </subcellularLocation>
</comment>
<keyword evidence="8" id="KW-0472">Membrane</keyword>
<keyword evidence="4" id="KW-0963">Cytoplasm</keyword>
<keyword evidence="5" id="KW-0597">Phosphoprotein</keyword>
<dbReference type="SUPFAM" id="SSF50729">
    <property type="entry name" value="PH domain-like"/>
    <property type="match status" value="1"/>
</dbReference>
<evidence type="ECO:0000259" key="11">
    <source>
        <dbReference type="PROSITE" id="PS50003"/>
    </source>
</evidence>
<feature type="domain" description="DH" evidence="12">
    <location>
        <begin position="429"/>
        <end position="618"/>
    </location>
</feature>
<organism evidence="13 14">
    <name type="scientific">Catagonus wagneri</name>
    <name type="common">Chacoan peccary</name>
    <dbReference type="NCBI Taxonomy" id="51154"/>
    <lineage>
        <taxon>Eukaryota</taxon>
        <taxon>Metazoa</taxon>
        <taxon>Chordata</taxon>
        <taxon>Craniata</taxon>
        <taxon>Vertebrata</taxon>
        <taxon>Euteleostomi</taxon>
        <taxon>Mammalia</taxon>
        <taxon>Eutheria</taxon>
        <taxon>Laurasiatheria</taxon>
        <taxon>Artiodactyla</taxon>
        <taxon>Suina</taxon>
        <taxon>Tayassuidae</taxon>
        <taxon>Catagonus</taxon>
    </lineage>
</organism>
<feature type="compositionally biased region" description="Basic and acidic residues" evidence="10">
    <location>
        <begin position="296"/>
        <end position="326"/>
    </location>
</feature>
<evidence type="ECO:0000256" key="6">
    <source>
        <dbReference type="ARBA" id="ARBA00022658"/>
    </source>
</evidence>
<keyword evidence="14" id="KW-1185">Reference proteome</keyword>
<dbReference type="Gene3D" id="2.30.29.30">
    <property type="entry name" value="Pleckstrin-homology domain (PH domain)/Phosphotyrosine-binding domain (PTB)"/>
    <property type="match status" value="1"/>
</dbReference>
<evidence type="ECO:0000256" key="9">
    <source>
        <dbReference type="ARBA" id="ARBA00072785"/>
    </source>
</evidence>
<feature type="domain" description="PH" evidence="11">
    <location>
        <begin position="660"/>
        <end position="773"/>
    </location>
</feature>
<protein>
    <recommendedName>
        <fullName evidence="9">Rho guanine nucleotide exchange factor 1</fullName>
    </recommendedName>
</protein>
<evidence type="ECO:0000256" key="3">
    <source>
        <dbReference type="ARBA" id="ARBA00022468"/>
    </source>
</evidence>
<evidence type="ECO:0000259" key="12">
    <source>
        <dbReference type="PROSITE" id="PS50010"/>
    </source>
</evidence>
<evidence type="ECO:0000313" key="14">
    <source>
        <dbReference type="Proteomes" id="UP000694540"/>
    </source>
</evidence>